<organism evidence="2 3">
    <name type="scientific">Gossypium australe</name>
    <dbReference type="NCBI Taxonomy" id="47621"/>
    <lineage>
        <taxon>Eukaryota</taxon>
        <taxon>Viridiplantae</taxon>
        <taxon>Streptophyta</taxon>
        <taxon>Embryophyta</taxon>
        <taxon>Tracheophyta</taxon>
        <taxon>Spermatophyta</taxon>
        <taxon>Magnoliopsida</taxon>
        <taxon>eudicotyledons</taxon>
        <taxon>Gunneridae</taxon>
        <taxon>Pentapetalae</taxon>
        <taxon>rosids</taxon>
        <taxon>malvids</taxon>
        <taxon>Malvales</taxon>
        <taxon>Malvaceae</taxon>
        <taxon>Malvoideae</taxon>
        <taxon>Gossypium</taxon>
    </lineage>
</organism>
<dbReference type="Proteomes" id="UP000325315">
    <property type="component" value="Unassembled WGS sequence"/>
</dbReference>
<dbReference type="OrthoDB" id="1894463at2759"/>
<dbReference type="Pfam" id="PF00646">
    <property type="entry name" value="F-box"/>
    <property type="match status" value="2"/>
</dbReference>
<comment type="caution">
    <text evidence="2">The sequence shown here is derived from an EMBL/GenBank/DDBJ whole genome shotgun (WGS) entry which is preliminary data.</text>
</comment>
<evidence type="ECO:0000259" key="1">
    <source>
        <dbReference type="PROSITE" id="PS50181"/>
    </source>
</evidence>
<keyword evidence="3" id="KW-1185">Reference proteome</keyword>
<dbReference type="InterPro" id="IPR013187">
    <property type="entry name" value="F-box-assoc_dom_typ3"/>
</dbReference>
<dbReference type="PROSITE" id="PS50181">
    <property type="entry name" value="FBOX"/>
    <property type="match status" value="2"/>
</dbReference>
<dbReference type="InterPro" id="IPR036047">
    <property type="entry name" value="F-box-like_dom_sf"/>
</dbReference>
<sequence>MDRLPQELVIDILSRLPISTIMQSKSVNRAWRILIRNQVFVNMHFKRMVENDPSFILQIRDQPIQNQLYFGDFSSHPNDRNVTIITKKLTMLPLLTNFILVSSCNGLLCLRGTHRSLGLICIYNPFTRDSIELPKLIAKGPSHQVGVLGFGLDATTSKYKVVEVSYKRIYRASPSHVVRPVNRLAPQIIAPSSIDSEVHILTVGNGSPTRRNLGSFPFHFMCQKSQVLVNGKLHWISYPRGSKAYLAIMSFDLGNEQFKEVPRPDCISSDRQFHELVVLRGCLSAVCFDYDNEELEIWVMKEYDVKESWVKEFSIGTYLPKILQPDERESLDSSMFYMPKTCMRILCQLRSGGILLEYKIKALFVYDPHCRTFQNFQLTFEGIPRCFTLAVHVASLNWTDTFIEAPRNHRKKTNREMDCLPRELVPEILSRLPIPSLVQSKSVCRAWRIFIQDQEFIDKHFKRMIDNDPSFILQIIGNPIQNQLYFGDFSSHPNGGNVMITKKLTIPPLSNFHLVSSCNGLLCLRFTHPSFGLCIYNPFTRDYIELPKIITKNPASHHGSVLGFGLDPTKKKYKVVEVSYKGIACRTLPRRVAISSMRRPPLTAAYASSIESEVYILTVGSPTWRNLGRFPFHFMWQKSQVLVHGKLHWIYYPDTINATDLIMSFDLANEQFNEFDRRFHELVVLRGCLSAVSSDNEGLEIWVMKEYDVRESWVKEFSIGTYVPRILQPNDQCESSNNSRFYLPKRSIRVLCQLRSGGILLEYRNKALVIYDPHCRIFHDLQVTFAGISTYFRIVVHVASLNWIETT</sequence>
<dbReference type="AlphaFoldDB" id="A0A5B6W0M7"/>
<accession>A0A5B6W0M7</accession>
<reference evidence="3" key="1">
    <citation type="journal article" date="2019" name="Plant Biotechnol. J.">
        <title>Genome sequencing of the Australian wild diploid species Gossypium australe highlights disease resistance and delayed gland morphogenesis.</title>
        <authorList>
            <person name="Cai Y."/>
            <person name="Cai X."/>
            <person name="Wang Q."/>
            <person name="Wang P."/>
            <person name="Zhang Y."/>
            <person name="Cai C."/>
            <person name="Xu Y."/>
            <person name="Wang K."/>
            <person name="Zhou Z."/>
            <person name="Wang C."/>
            <person name="Geng S."/>
            <person name="Li B."/>
            <person name="Dong Q."/>
            <person name="Hou Y."/>
            <person name="Wang H."/>
            <person name="Ai P."/>
            <person name="Liu Z."/>
            <person name="Yi F."/>
            <person name="Sun M."/>
            <person name="An G."/>
            <person name="Cheng J."/>
            <person name="Zhang Y."/>
            <person name="Shi Q."/>
            <person name="Xie Y."/>
            <person name="Shi X."/>
            <person name="Chang Y."/>
            <person name="Huang F."/>
            <person name="Chen Y."/>
            <person name="Hong S."/>
            <person name="Mi L."/>
            <person name="Sun Q."/>
            <person name="Zhang L."/>
            <person name="Zhou B."/>
            <person name="Peng R."/>
            <person name="Zhang X."/>
            <person name="Liu F."/>
        </authorList>
    </citation>
    <scope>NUCLEOTIDE SEQUENCE [LARGE SCALE GENOMIC DNA]</scope>
    <source>
        <strain evidence="3">cv. PA1801</strain>
    </source>
</reference>
<dbReference type="EMBL" id="SMMG02000005">
    <property type="protein sequence ID" value="KAA3474728.1"/>
    <property type="molecule type" value="Genomic_DNA"/>
</dbReference>
<proteinExistence type="predicted"/>
<dbReference type="InterPro" id="IPR050796">
    <property type="entry name" value="SCF_F-box_component"/>
</dbReference>
<dbReference type="InterPro" id="IPR001810">
    <property type="entry name" value="F-box_dom"/>
</dbReference>
<dbReference type="NCBIfam" id="TIGR01640">
    <property type="entry name" value="F_box_assoc_1"/>
    <property type="match status" value="2"/>
</dbReference>
<feature type="domain" description="F-box" evidence="1">
    <location>
        <begin position="1"/>
        <end position="48"/>
    </location>
</feature>
<feature type="domain" description="F-box" evidence="1">
    <location>
        <begin position="414"/>
        <end position="464"/>
    </location>
</feature>
<dbReference type="InterPro" id="IPR017451">
    <property type="entry name" value="F-box-assoc_interact_dom"/>
</dbReference>
<dbReference type="PANTHER" id="PTHR31672:SF13">
    <property type="entry name" value="F-BOX PROTEIN CPR30-LIKE"/>
    <property type="match status" value="1"/>
</dbReference>
<gene>
    <name evidence="2" type="ORF">EPI10_024991</name>
</gene>
<dbReference type="PANTHER" id="PTHR31672">
    <property type="entry name" value="BNACNNG10540D PROTEIN"/>
    <property type="match status" value="1"/>
</dbReference>
<dbReference type="Pfam" id="PF08268">
    <property type="entry name" value="FBA_3"/>
    <property type="match status" value="2"/>
</dbReference>
<name>A0A5B6W0M7_9ROSI</name>
<dbReference type="SUPFAM" id="SSF81383">
    <property type="entry name" value="F-box domain"/>
    <property type="match status" value="2"/>
</dbReference>
<protein>
    <submittedName>
        <fullName evidence="2">F-box protein</fullName>
    </submittedName>
</protein>
<dbReference type="Gene3D" id="1.20.1280.50">
    <property type="match status" value="2"/>
</dbReference>
<dbReference type="SMART" id="SM00256">
    <property type="entry name" value="FBOX"/>
    <property type="match status" value="2"/>
</dbReference>
<evidence type="ECO:0000313" key="3">
    <source>
        <dbReference type="Proteomes" id="UP000325315"/>
    </source>
</evidence>
<evidence type="ECO:0000313" key="2">
    <source>
        <dbReference type="EMBL" id="KAA3474728.1"/>
    </source>
</evidence>